<sequence length="139" mass="16047">MRKWVGKPGGWKLALYLKPNLKAETKAQKFPSFLLFRKSPLLHSPKPYRIMKTLVLVLVLAMMLMSGSALQCNYCVPVKDHRCRMTSEICQGEKDTCASVIYTDNPMKHFRKCMTKKDCRVYDETPNVHAVCCQWNNCN</sequence>
<dbReference type="EMBL" id="JABFDY010000020">
    <property type="protein sequence ID" value="KAF7692497.1"/>
    <property type="molecule type" value="Genomic_DNA"/>
</dbReference>
<protein>
    <recommendedName>
        <fullName evidence="3">CD59 glycoprotein-like</fullName>
    </recommendedName>
</protein>
<dbReference type="Proteomes" id="UP000606274">
    <property type="component" value="Unassembled WGS sequence"/>
</dbReference>
<dbReference type="SUPFAM" id="SSF57302">
    <property type="entry name" value="Snake toxin-like"/>
    <property type="match status" value="1"/>
</dbReference>
<keyword evidence="2" id="KW-1185">Reference proteome</keyword>
<dbReference type="Gene3D" id="2.10.60.10">
    <property type="entry name" value="CD59"/>
    <property type="match status" value="1"/>
</dbReference>
<gene>
    <name evidence="1" type="ORF">HF521_010107</name>
</gene>
<evidence type="ECO:0000313" key="2">
    <source>
        <dbReference type="Proteomes" id="UP000606274"/>
    </source>
</evidence>
<evidence type="ECO:0008006" key="3">
    <source>
        <dbReference type="Google" id="ProtNLM"/>
    </source>
</evidence>
<organism evidence="1 2">
    <name type="scientific">Silurus meridionalis</name>
    <name type="common">Southern catfish</name>
    <name type="synonym">Silurus soldatovi meridionalis</name>
    <dbReference type="NCBI Taxonomy" id="175797"/>
    <lineage>
        <taxon>Eukaryota</taxon>
        <taxon>Metazoa</taxon>
        <taxon>Chordata</taxon>
        <taxon>Craniata</taxon>
        <taxon>Vertebrata</taxon>
        <taxon>Euteleostomi</taxon>
        <taxon>Actinopterygii</taxon>
        <taxon>Neopterygii</taxon>
        <taxon>Teleostei</taxon>
        <taxon>Ostariophysi</taxon>
        <taxon>Siluriformes</taxon>
        <taxon>Siluridae</taxon>
        <taxon>Silurus</taxon>
    </lineage>
</organism>
<accession>A0A8T0AL98</accession>
<proteinExistence type="predicted"/>
<evidence type="ECO:0000313" key="1">
    <source>
        <dbReference type="EMBL" id="KAF7692497.1"/>
    </source>
</evidence>
<dbReference type="InterPro" id="IPR045860">
    <property type="entry name" value="Snake_toxin-like_sf"/>
</dbReference>
<comment type="caution">
    <text evidence="1">The sequence shown here is derived from an EMBL/GenBank/DDBJ whole genome shotgun (WGS) entry which is preliminary data.</text>
</comment>
<reference evidence="1" key="1">
    <citation type="submission" date="2020-08" db="EMBL/GenBank/DDBJ databases">
        <title>Chromosome-level assembly of Southern catfish (Silurus meridionalis) provides insights into visual adaptation to the nocturnal and benthic lifestyles.</title>
        <authorList>
            <person name="Zhang Y."/>
            <person name="Wang D."/>
            <person name="Peng Z."/>
        </authorList>
    </citation>
    <scope>NUCLEOTIDE SEQUENCE</scope>
    <source>
        <strain evidence="1">SWU-2019-XX</strain>
        <tissue evidence="1">Muscle</tissue>
    </source>
</reference>
<dbReference type="AlphaFoldDB" id="A0A8T0AL98"/>
<name>A0A8T0AL98_SILME</name>